<dbReference type="EMBL" id="MDEO01000036">
    <property type="protein sequence ID" value="OCX12779.1"/>
    <property type="molecule type" value="Genomic_DNA"/>
</dbReference>
<evidence type="ECO:0000259" key="4">
    <source>
        <dbReference type="Pfam" id="PF25954"/>
    </source>
</evidence>
<feature type="domain" description="CusB-like beta-barrel" evidence="4">
    <location>
        <begin position="205"/>
        <end position="276"/>
    </location>
</feature>
<dbReference type="Gene3D" id="2.40.30.170">
    <property type="match status" value="1"/>
</dbReference>
<evidence type="ECO:0000256" key="1">
    <source>
        <dbReference type="ARBA" id="ARBA00009477"/>
    </source>
</evidence>
<dbReference type="AlphaFoldDB" id="A0A1C2DDF7"/>
<evidence type="ECO:0000256" key="2">
    <source>
        <dbReference type="SAM" id="MobiDB-lite"/>
    </source>
</evidence>
<name>A0A1C2DDF7_9HYPH</name>
<evidence type="ECO:0000313" key="6">
    <source>
        <dbReference type="Proteomes" id="UP000094412"/>
    </source>
</evidence>
<proteinExistence type="inferred from homology"/>
<evidence type="ECO:0000313" key="5">
    <source>
        <dbReference type="EMBL" id="OCX12779.1"/>
    </source>
</evidence>
<feature type="compositionally biased region" description="Basic and acidic residues" evidence="2">
    <location>
        <begin position="386"/>
        <end position="405"/>
    </location>
</feature>
<dbReference type="InterPro" id="IPR006143">
    <property type="entry name" value="RND_pump_MFP"/>
</dbReference>
<comment type="similarity">
    <text evidence="1">Belongs to the membrane fusion protein (MFP) (TC 8.A.1) family.</text>
</comment>
<keyword evidence="3" id="KW-1133">Transmembrane helix</keyword>
<dbReference type="RefSeq" id="WP_024924188.1">
    <property type="nucleotide sequence ID" value="NZ_MDEO01000036.1"/>
</dbReference>
<dbReference type="OrthoDB" id="9806939at2"/>
<keyword evidence="3" id="KW-0812">Transmembrane</keyword>
<accession>A0A1C2DDF7</accession>
<dbReference type="Gene3D" id="2.40.420.20">
    <property type="match status" value="1"/>
</dbReference>
<organism evidence="5 6">
    <name type="scientific">Mesorhizobium hungaricum</name>
    <dbReference type="NCBI Taxonomy" id="1566387"/>
    <lineage>
        <taxon>Bacteria</taxon>
        <taxon>Pseudomonadati</taxon>
        <taxon>Pseudomonadota</taxon>
        <taxon>Alphaproteobacteria</taxon>
        <taxon>Hyphomicrobiales</taxon>
        <taxon>Phyllobacteriaceae</taxon>
        <taxon>Mesorhizobium</taxon>
    </lineage>
</organism>
<dbReference type="PANTHER" id="PTHR30469">
    <property type="entry name" value="MULTIDRUG RESISTANCE PROTEIN MDTA"/>
    <property type="match status" value="1"/>
</dbReference>
<dbReference type="PANTHER" id="PTHR30469:SF11">
    <property type="entry name" value="BLL4320 PROTEIN"/>
    <property type="match status" value="1"/>
</dbReference>
<dbReference type="Proteomes" id="UP000094412">
    <property type="component" value="Unassembled WGS sequence"/>
</dbReference>
<dbReference type="Gene3D" id="1.10.287.470">
    <property type="entry name" value="Helix hairpin bin"/>
    <property type="match status" value="1"/>
</dbReference>
<reference evidence="5 6" key="1">
    <citation type="submission" date="2016-08" db="EMBL/GenBank/DDBJ databases">
        <title>Whole genome sequence of Mesorhizobium sp. strain UASWS1009 isolated from industrial sewage.</title>
        <authorList>
            <person name="Crovadore J."/>
            <person name="Calmin G."/>
            <person name="Chablais R."/>
            <person name="Cochard B."/>
            <person name="Lefort F."/>
        </authorList>
    </citation>
    <scope>NUCLEOTIDE SEQUENCE [LARGE SCALE GENOMIC DNA]</scope>
    <source>
        <strain evidence="5 6">UASWS1009</strain>
    </source>
</reference>
<feature type="transmembrane region" description="Helical" evidence="3">
    <location>
        <begin position="6"/>
        <end position="27"/>
    </location>
</feature>
<evidence type="ECO:0000256" key="3">
    <source>
        <dbReference type="SAM" id="Phobius"/>
    </source>
</evidence>
<gene>
    <name evidence="5" type="ORF">QV13_24640</name>
</gene>
<keyword evidence="6" id="KW-1185">Reference proteome</keyword>
<dbReference type="GO" id="GO:0015562">
    <property type="term" value="F:efflux transmembrane transporter activity"/>
    <property type="evidence" value="ECO:0007669"/>
    <property type="project" value="TreeGrafter"/>
</dbReference>
<protein>
    <submittedName>
        <fullName evidence="5">Efflux transporter periplasmic adaptor subunit</fullName>
    </submittedName>
</protein>
<dbReference type="Gene3D" id="2.40.50.100">
    <property type="match status" value="1"/>
</dbReference>
<sequence>MIKRYILRFILLVLVALVAGGIVWFNFFRDKMIAQFFANMPVNVLTVSANKVEPTTWTPGVEAIGTVGASMGVDLTMETSGVVKEIMFKANDRIESGQLLVRLDDAVEQADLAAAKTKATLDQQALVRAQALRKTGVGTESALDTANANAETSIAQVAKAQATADLKLLKAPFAGIAGIPKIDLGQFVQPGNAIVTLQDMDTMRVDFTVPEQQREKLKVGQPVSFGPTSDALSFKGVVTGIDPKIDPASRLVSVRARIDNPEGRLSPGQFVQVRVELPKEDNVLTVPQTALTTSLYGDYIYVVVPAKPKDAAAQPADKAAEAKPATGAAAASEQKPAAEGPALVANQVFVKVGRRFGGVAEIVEGVKAGDDVVTAGQNRLSNGTHVKVDNTIDPSKPVEKKASAQ</sequence>
<dbReference type="InterPro" id="IPR058792">
    <property type="entry name" value="Beta-barrel_RND_2"/>
</dbReference>
<dbReference type="FunFam" id="2.40.30.170:FF:000010">
    <property type="entry name" value="Efflux RND transporter periplasmic adaptor subunit"/>
    <property type="match status" value="1"/>
</dbReference>
<comment type="caution">
    <text evidence="5">The sequence shown here is derived from an EMBL/GenBank/DDBJ whole genome shotgun (WGS) entry which is preliminary data.</text>
</comment>
<feature type="region of interest" description="Disordered" evidence="2">
    <location>
        <begin position="314"/>
        <end position="337"/>
    </location>
</feature>
<dbReference type="STRING" id="1566387.QV13_24640"/>
<dbReference type="SUPFAM" id="SSF111369">
    <property type="entry name" value="HlyD-like secretion proteins"/>
    <property type="match status" value="1"/>
</dbReference>
<feature type="region of interest" description="Disordered" evidence="2">
    <location>
        <begin position="384"/>
        <end position="405"/>
    </location>
</feature>
<dbReference type="Pfam" id="PF25954">
    <property type="entry name" value="Beta-barrel_RND_2"/>
    <property type="match status" value="1"/>
</dbReference>
<dbReference type="NCBIfam" id="TIGR01730">
    <property type="entry name" value="RND_mfp"/>
    <property type="match status" value="1"/>
</dbReference>
<dbReference type="GO" id="GO:1990281">
    <property type="term" value="C:efflux pump complex"/>
    <property type="evidence" value="ECO:0007669"/>
    <property type="project" value="TreeGrafter"/>
</dbReference>
<keyword evidence="3" id="KW-0472">Membrane</keyword>